<organism evidence="2 3">
    <name type="scientific">Tilletia controversa</name>
    <name type="common">dwarf bunt fungus</name>
    <dbReference type="NCBI Taxonomy" id="13291"/>
    <lineage>
        <taxon>Eukaryota</taxon>
        <taxon>Fungi</taxon>
        <taxon>Dikarya</taxon>
        <taxon>Basidiomycota</taxon>
        <taxon>Ustilaginomycotina</taxon>
        <taxon>Exobasidiomycetes</taxon>
        <taxon>Tilletiales</taxon>
        <taxon>Tilletiaceae</taxon>
        <taxon>Tilletia</taxon>
    </lineage>
</organism>
<evidence type="ECO:0000256" key="1">
    <source>
        <dbReference type="SAM" id="MobiDB-lite"/>
    </source>
</evidence>
<gene>
    <name evidence="2" type="ORF">A4X06_0g9780</name>
</gene>
<feature type="compositionally biased region" description="Low complexity" evidence="1">
    <location>
        <begin position="151"/>
        <end position="164"/>
    </location>
</feature>
<protein>
    <submittedName>
        <fullName evidence="2">Uncharacterized protein</fullName>
    </submittedName>
</protein>
<accession>A0A8X7MHN4</accession>
<dbReference type="Proteomes" id="UP000077684">
    <property type="component" value="Unassembled WGS sequence"/>
</dbReference>
<reference evidence="2" key="1">
    <citation type="submission" date="2016-04" db="EMBL/GenBank/DDBJ databases">
        <authorList>
            <person name="Nguyen H.D."/>
            <person name="Samba Siva P."/>
            <person name="Cullis J."/>
            <person name="Levesque C.A."/>
            <person name="Hambleton S."/>
        </authorList>
    </citation>
    <scope>NUCLEOTIDE SEQUENCE</scope>
    <source>
        <strain evidence="2">DAOMC 236426</strain>
    </source>
</reference>
<reference evidence="2" key="2">
    <citation type="journal article" date="2019" name="IMA Fungus">
        <title>Genome sequencing and comparison of five Tilletia species to identify candidate genes for the detection of regulated species infecting wheat.</title>
        <authorList>
            <person name="Nguyen H.D.T."/>
            <person name="Sultana T."/>
            <person name="Kesanakurti P."/>
            <person name="Hambleton S."/>
        </authorList>
    </citation>
    <scope>NUCLEOTIDE SEQUENCE</scope>
    <source>
        <strain evidence="2">DAOMC 236426</strain>
    </source>
</reference>
<evidence type="ECO:0000313" key="2">
    <source>
        <dbReference type="EMBL" id="KAE8235726.1"/>
    </source>
</evidence>
<keyword evidence="3" id="KW-1185">Reference proteome</keyword>
<name>A0A8X7MHN4_9BASI</name>
<dbReference type="EMBL" id="LWDE02003328">
    <property type="protein sequence ID" value="KAE8235726.1"/>
    <property type="molecule type" value="Genomic_DNA"/>
</dbReference>
<comment type="caution">
    <text evidence="2">The sequence shown here is derived from an EMBL/GenBank/DDBJ whole genome shotgun (WGS) entry which is preliminary data.</text>
</comment>
<feature type="non-terminal residue" evidence="2">
    <location>
        <position position="212"/>
    </location>
</feature>
<feature type="compositionally biased region" description="Polar residues" evidence="1">
    <location>
        <begin position="107"/>
        <end position="120"/>
    </location>
</feature>
<dbReference type="AlphaFoldDB" id="A0A8X7MHN4"/>
<proteinExistence type="predicted"/>
<feature type="compositionally biased region" description="Low complexity" evidence="1">
    <location>
        <begin position="131"/>
        <end position="143"/>
    </location>
</feature>
<feature type="region of interest" description="Disordered" evidence="1">
    <location>
        <begin position="55"/>
        <end position="164"/>
    </location>
</feature>
<evidence type="ECO:0000313" key="3">
    <source>
        <dbReference type="Proteomes" id="UP000077684"/>
    </source>
</evidence>
<feature type="region of interest" description="Disordered" evidence="1">
    <location>
        <begin position="182"/>
        <end position="212"/>
    </location>
</feature>
<feature type="compositionally biased region" description="Basic residues" evidence="1">
    <location>
        <begin position="196"/>
        <end position="212"/>
    </location>
</feature>
<sequence>MPNSWPSRLRRALRTTGLVAMPDGAMISFTQGGNLYYDSADGAPTLVTRQDGTTALEETSDAEDEEPLQHAGTAGTAGYTVPTSDAEDEDQDVDGSAPLQHAGTETALPSSPATVFSPATTRDDTPEPFITSSTPALLSLGLPPTSPPPATHSATSTPTPAALSSGLLRRPHLAACLLRRLPATSVRSRAGPAPQPRHRSRAGPHPQPRRRS</sequence>